<evidence type="ECO:0000256" key="1">
    <source>
        <dbReference type="SAM" id="Phobius"/>
    </source>
</evidence>
<reference evidence="2 3" key="1">
    <citation type="submission" date="2015-01" db="EMBL/GenBank/DDBJ databases">
        <title>Evolution of Trichinella species and genotypes.</title>
        <authorList>
            <person name="Korhonen P.K."/>
            <person name="Edoardo P."/>
            <person name="Giuseppe L.R."/>
            <person name="Gasser R.B."/>
        </authorList>
    </citation>
    <scope>NUCLEOTIDE SEQUENCE [LARGE SCALE GENOMIC DNA]</scope>
    <source>
        <strain evidence="2">ISS470</strain>
    </source>
</reference>
<evidence type="ECO:0000313" key="2">
    <source>
        <dbReference type="EMBL" id="KRY90786.1"/>
    </source>
</evidence>
<protein>
    <submittedName>
        <fullName evidence="2">Uncharacterized protein</fullName>
    </submittedName>
</protein>
<comment type="caution">
    <text evidence="2">The sequence shown here is derived from an EMBL/GenBank/DDBJ whole genome shotgun (WGS) entry which is preliminary data.</text>
</comment>
<dbReference type="EMBL" id="JYDT01000018">
    <property type="protein sequence ID" value="KRY90786.1"/>
    <property type="molecule type" value="Genomic_DNA"/>
</dbReference>
<organism evidence="2 3">
    <name type="scientific">Trichinella pseudospiralis</name>
    <name type="common">Parasitic roundworm</name>
    <dbReference type="NCBI Taxonomy" id="6337"/>
    <lineage>
        <taxon>Eukaryota</taxon>
        <taxon>Metazoa</taxon>
        <taxon>Ecdysozoa</taxon>
        <taxon>Nematoda</taxon>
        <taxon>Enoplea</taxon>
        <taxon>Dorylaimia</taxon>
        <taxon>Trichinellida</taxon>
        <taxon>Trichinellidae</taxon>
        <taxon>Trichinella</taxon>
    </lineage>
</organism>
<keyword evidence="1" id="KW-0472">Membrane</keyword>
<sequence length="112" mass="13029">MTGKAEKIWFNINKCELTMMSPLDPTPLLTADQARHDSKLSKKLNNTLQPDRTVANECNKKIDKVQQRIRRCIGFTFALAYCVLFCFFKLHDYFSFTDISFIMLTVKMTKIP</sequence>
<accession>A0A0V1FY15</accession>
<keyword evidence="1" id="KW-0812">Transmembrane</keyword>
<gene>
    <name evidence="2" type="ORF">T4D_2364</name>
</gene>
<feature type="transmembrane region" description="Helical" evidence="1">
    <location>
        <begin position="72"/>
        <end position="90"/>
    </location>
</feature>
<keyword evidence="1" id="KW-1133">Transmembrane helix</keyword>
<keyword evidence="3" id="KW-1185">Reference proteome</keyword>
<dbReference type="AlphaFoldDB" id="A0A0V1FY15"/>
<dbReference type="Proteomes" id="UP000054995">
    <property type="component" value="Unassembled WGS sequence"/>
</dbReference>
<name>A0A0V1FY15_TRIPS</name>
<evidence type="ECO:0000313" key="3">
    <source>
        <dbReference type="Proteomes" id="UP000054995"/>
    </source>
</evidence>
<proteinExistence type="predicted"/>